<evidence type="ECO:0000313" key="1">
    <source>
        <dbReference type="EMBL" id="AQK39380.1"/>
    </source>
</evidence>
<dbReference type="EMBL" id="CM000786">
    <property type="protein sequence ID" value="AQK39380.1"/>
    <property type="molecule type" value="Genomic_DNA"/>
</dbReference>
<name>A0A1D6ITI7_MAIZE</name>
<accession>A0A1D6ITI7</accession>
<protein>
    <submittedName>
        <fullName evidence="1">Uncharacterized protein</fullName>
    </submittedName>
</protein>
<dbReference type="AlphaFoldDB" id="A0A1D6ITI7"/>
<sequence>MLVYLSIQLLLAISFRVKIPYGSWLNMKP</sequence>
<dbReference type="InParanoid" id="A0A1D6ITI7"/>
<reference evidence="1" key="1">
    <citation type="submission" date="2015-12" db="EMBL/GenBank/DDBJ databases">
        <title>Update maize B73 reference genome by single molecule sequencing technologies.</title>
        <authorList>
            <consortium name="Maize Genome Sequencing Project"/>
            <person name="Ware D."/>
        </authorList>
    </citation>
    <scope>NUCLEOTIDE SEQUENCE</scope>
    <source>
        <tissue evidence="1">Seedling</tissue>
    </source>
</reference>
<organism evidence="1">
    <name type="scientific">Zea mays</name>
    <name type="common">Maize</name>
    <dbReference type="NCBI Taxonomy" id="4577"/>
    <lineage>
        <taxon>Eukaryota</taxon>
        <taxon>Viridiplantae</taxon>
        <taxon>Streptophyta</taxon>
        <taxon>Embryophyta</taxon>
        <taxon>Tracheophyta</taxon>
        <taxon>Spermatophyta</taxon>
        <taxon>Magnoliopsida</taxon>
        <taxon>Liliopsida</taxon>
        <taxon>Poales</taxon>
        <taxon>Poaceae</taxon>
        <taxon>PACMAD clade</taxon>
        <taxon>Panicoideae</taxon>
        <taxon>Andropogonodae</taxon>
        <taxon>Andropogoneae</taxon>
        <taxon>Tripsacinae</taxon>
        <taxon>Zea</taxon>
    </lineage>
</organism>
<proteinExistence type="predicted"/>
<gene>
    <name evidence="1" type="ORF">ZEAMMB73_Zm00001d023488</name>
</gene>